<evidence type="ECO:0000313" key="3">
    <source>
        <dbReference type="Proteomes" id="UP000197587"/>
    </source>
</evidence>
<dbReference type="Gene3D" id="3.40.50.300">
    <property type="entry name" value="P-loop containing nucleotide triphosphate hydrolases"/>
    <property type="match status" value="1"/>
</dbReference>
<dbReference type="PANTHER" id="PTHR43581:SF2">
    <property type="entry name" value="EXCINUCLEASE ATPASE SUBUNIT"/>
    <property type="match status" value="1"/>
</dbReference>
<dbReference type="InterPro" id="IPR003959">
    <property type="entry name" value="ATPase_AAA_core"/>
</dbReference>
<dbReference type="InterPro" id="IPR027417">
    <property type="entry name" value="P-loop_NTPase"/>
</dbReference>
<gene>
    <name evidence="2" type="ORF">AP75_08185</name>
</gene>
<organism evidence="2 3">
    <name type="scientific">Kaistella haifensis DSM 19056</name>
    <dbReference type="NCBI Taxonomy" id="1450526"/>
    <lineage>
        <taxon>Bacteria</taxon>
        <taxon>Pseudomonadati</taxon>
        <taxon>Bacteroidota</taxon>
        <taxon>Flavobacteriia</taxon>
        <taxon>Flavobacteriales</taxon>
        <taxon>Weeksellaceae</taxon>
        <taxon>Chryseobacterium group</taxon>
        <taxon>Kaistella</taxon>
    </lineage>
</organism>
<dbReference type="GO" id="GO:0016887">
    <property type="term" value="F:ATP hydrolysis activity"/>
    <property type="evidence" value="ECO:0007669"/>
    <property type="project" value="InterPro"/>
</dbReference>
<dbReference type="RefSeq" id="WP_088264224.1">
    <property type="nucleotide sequence ID" value="NZ_JASZ02000015.1"/>
</dbReference>
<dbReference type="SUPFAM" id="SSF52540">
    <property type="entry name" value="P-loop containing nucleoside triphosphate hydrolases"/>
    <property type="match status" value="1"/>
</dbReference>
<name>A0A2D0A6B4_9FLAO</name>
<dbReference type="PANTHER" id="PTHR43581">
    <property type="entry name" value="ATP/GTP PHOSPHATASE"/>
    <property type="match status" value="1"/>
</dbReference>
<feature type="domain" description="ATPase AAA-type core" evidence="1">
    <location>
        <begin position="321"/>
        <end position="561"/>
    </location>
</feature>
<dbReference type="Proteomes" id="UP000197587">
    <property type="component" value="Unassembled WGS sequence"/>
</dbReference>
<dbReference type="InterPro" id="IPR051396">
    <property type="entry name" value="Bact_Antivir_Def_Nuclease"/>
</dbReference>
<sequence>MIKLEIQNAPVYLNSETVDLAIEKMEDFFSSKNRSQKRYNWPFNKEIDNELKKFLHVAFHGKCGYCEIKIESQELGTVDRYRPNNGVRDNKEFYQDLYWWLTFEWDNLIYACKECNQYKGNYFPVRGVRASNEKDDYKNEHRMLLNPYLDETDKHFNYLHSNDGYIDALTDEGLQTIELLRLNRTNLLEGRRNARKEIIEAVESLINGTQIDNRSLKKYLANIYEQEDPTIEFLSYKRFVLLNELDSTPFLGQIIGLEDYQTDDDWFREKEKPTKRERLWKDIVKSDYFPIEYIHIKNFKSIDDLRIDFKEDDINKKSWLFLLGENGVGKSSILQAIAIGLSLDKKFINKDIVQSLIKKRKQTAEIIIKERNDKNIIHTTLIRKSGTVKQNGNFSSYLIGYGSLRLSVDDIENNSKRDTSKISYQNLFKPTKPLNDVTKWLRAIHKNDIDFFDKVAVSIKKLLPHDKLDTNLSIKNGEIVLGYSENLFSELSDGYKSTITLALDIMMKLSDAQSDMSVMIGIVLIDELGNQLHPRWQMRIVKQLREVFPNINFIISTHHPLCLRGAETNEILLLKNLDDQVVASTELPDPASLRVDQILASEFFGLNSLIDPEIEASFNRYYELLAKNDEISSSERMEIDQLRAFLRDKKQLGNSLRDELMYTVIDRLLAEKVAFDKQSFDRNNLKEEAVQRVKEVWKNLNIDLYD</sequence>
<evidence type="ECO:0000259" key="1">
    <source>
        <dbReference type="Pfam" id="PF13304"/>
    </source>
</evidence>
<keyword evidence="3" id="KW-1185">Reference proteome</keyword>
<reference evidence="2 3" key="1">
    <citation type="submission" date="2017-05" db="EMBL/GenBank/DDBJ databases">
        <title>Genome of Chryseobacterium haifense.</title>
        <authorList>
            <person name="Newman J.D."/>
        </authorList>
    </citation>
    <scope>NUCLEOTIDE SEQUENCE [LARGE SCALE GENOMIC DNA]</scope>
    <source>
        <strain evidence="2 3">DSM 19056</strain>
    </source>
</reference>
<dbReference type="CDD" id="cd00085">
    <property type="entry name" value="HNHc"/>
    <property type="match status" value="1"/>
</dbReference>
<evidence type="ECO:0000313" key="2">
    <source>
        <dbReference type="EMBL" id="OWK98064.1"/>
    </source>
</evidence>
<dbReference type="GO" id="GO:0005524">
    <property type="term" value="F:ATP binding"/>
    <property type="evidence" value="ECO:0007669"/>
    <property type="project" value="InterPro"/>
</dbReference>
<dbReference type="Pfam" id="PF13304">
    <property type="entry name" value="AAA_21"/>
    <property type="match status" value="1"/>
</dbReference>
<dbReference type="EMBL" id="JASZ02000015">
    <property type="protein sequence ID" value="OWK98064.1"/>
    <property type="molecule type" value="Genomic_DNA"/>
</dbReference>
<dbReference type="Gene3D" id="1.10.30.50">
    <property type="match status" value="1"/>
</dbReference>
<comment type="caution">
    <text evidence="2">The sequence shown here is derived from an EMBL/GenBank/DDBJ whole genome shotgun (WGS) entry which is preliminary data.</text>
</comment>
<protein>
    <recommendedName>
        <fullName evidence="1">ATPase AAA-type core domain-containing protein</fullName>
    </recommendedName>
</protein>
<dbReference type="InterPro" id="IPR003615">
    <property type="entry name" value="HNH_nuc"/>
</dbReference>
<proteinExistence type="predicted"/>
<dbReference type="AlphaFoldDB" id="A0A2D0A6B4"/>
<accession>A0A2D0A6B4</accession>